<dbReference type="Proteomes" id="UP000596427">
    <property type="component" value="Chromosome"/>
</dbReference>
<dbReference type="AlphaFoldDB" id="A0A974PSW5"/>
<dbReference type="Pfam" id="PF06035">
    <property type="entry name" value="Peptidase_C93"/>
    <property type="match status" value="1"/>
</dbReference>
<sequence>MSKQILQRPILSLIAVLLLMAAGASGVGAQETRFANLSPAFAPRHLMDGRATTAPMGFVRFCSQSPHECDVMGNGPLAMRLDAQRNAELERVNRTVNEAIQPETDLDHFGETERWAYPDDGRGDCEDYVLEKRRRLINMGWPSSVLLITVVRDHEGDGHAVLTVITDRGDLILDNQEAEIVSWKDTGYRFVKRQSQASPSAWVSLGETAVPPAVAGTGR</sequence>
<organism evidence="1 2">
    <name type="scientific">Xanthobacter dioxanivorans</name>
    <dbReference type="NCBI Taxonomy" id="2528964"/>
    <lineage>
        <taxon>Bacteria</taxon>
        <taxon>Pseudomonadati</taxon>
        <taxon>Pseudomonadota</taxon>
        <taxon>Alphaproteobacteria</taxon>
        <taxon>Hyphomicrobiales</taxon>
        <taxon>Xanthobacteraceae</taxon>
        <taxon>Xanthobacter</taxon>
    </lineage>
</organism>
<dbReference type="PANTHER" id="PTHR39327">
    <property type="match status" value="1"/>
</dbReference>
<protein>
    <submittedName>
        <fullName evidence="1">Transglutaminase-like cysteine peptidase</fullName>
    </submittedName>
</protein>
<dbReference type="EMBL" id="CP063362">
    <property type="protein sequence ID" value="QRG08856.1"/>
    <property type="molecule type" value="Genomic_DNA"/>
</dbReference>
<dbReference type="KEGG" id="xdi:EZH22_11575"/>
<name>A0A974PSW5_9HYPH</name>
<dbReference type="RefSeq" id="WP_203195770.1">
    <property type="nucleotide sequence ID" value="NZ_CP063362.1"/>
</dbReference>
<dbReference type="PANTHER" id="PTHR39327:SF1">
    <property type="entry name" value="BLR5470 PROTEIN"/>
    <property type="match status" value="1"/>
</dbReference>
<evidence type="ECO:0000313" key="2">
    <source>
        <dbReference type="Proteomes" id="UP000596427"/>
    </source>
</evidence>
<keyword evidence="2" id="KW-1185">Reference proteome</keyword>
<gene>
    <name evidence="1" type="ORF">EZH22_11575</name>
</gene>
<evidence type="ECO:0000313" key="1">
    <source>
        <dbReference type="EMBL" id="QRG08856.1"/>
    </source>
</evidence>
<dbReference type="InterPro" id="IPR010319">
    <property type="entry name" value="Transglutaminase-like_Cys_pept"/>
</dbReference>
<dbReference type="Gene3D" id="3.10.620.30">
    <property type="match status" value="1"/>
</dbReference>
<reference evidence="1 2" key="1">
    <citation type="submission" date="2020-10" db="EMBL/GenBank/DDBJ databases">
        <title>Degradation of 1,4-Dioxane by Xanthobacter sp. YN2, via a Novel Group-2 Soluble Di-Iron Monooxygenase.</title>
        <authorList>
            <person name="Ma F."/>
            <person name="Wang Y."/>
            <person name="Yang J."/>
            <person name="Guo H."/>
            <person name="Su D."/>
            <person name="Yu L."/>
        </authorList>
    </citation>
    <scope>NUCLEOTIDE SEQUENCE [LARGE SCALE GENOMIC DNA]</scope>
    <source>
        <strain evidence="1 2">YN2</strain>
    </source>
</reference>
<proteinExistence type="predicted"/>
<accession>A0A974PSW5</accession>